<protein>
    <submittedName>
        <fullName evidence="3">Uncharacterized protein</fullName>
    </submittedName>
</protein>
<evidence type="ECO:0000256" key="1">
    <source>
        <dbReference type="SAM" id="Coils"/>
    </source>
</evidence>
<accession>A0ABN8IU71</accession>
<feature type="compositionally biased region" description="Basic and acidic residues" evidence="2">
    <location>
        <begin position="56"/>
        <end position="79"/>
    </location>
</feature>
<keyword evidence="1" id="KW-0175">Coiled coil</keyword>
<feature type="non-terminal residue" evidence="3">
    <location>
        <position position="1"/>
    </location>
</feature>
<evidence type="ECO:0000313" key="3">
    <source>
        <dbReference type="EMBL" id="CAH2063438.1"/>
    </source>
</evidence>
<name>A0ABN8IU71_9NEOP</name>
<gene>
    <name evidence="3" type="ORF">IPOD504_LOCUS12522</name>
</gene>
<proteinExistence type="predicted"/>
<feature type="region of interest" description="Disordered" evidence="2">
    <location>
        <begin position="50"/>
        <end position="103"/>
    </location>
</feature>
<feature type="coiled-coil region" evidence="1">
    <location>
        <begin position="342"/>
        <end position="717"/>
    </location>
</feature>
<evidence type="ECO:0000313" key="4">
    <source>
        <dbReference type="Proteomes" id="UP000837857"/>
    </source>
</evidence>
<reference evidence="3" key="1">
    <citation type="submission" date="2022-03" db="EMBL/GenBank/DDBJ databases">
        <authorList>
            <person name="Martin H S."/>
        </authorList>
    </citation>
    <scope>NUCLEOTIDE SEQUENCE</scope>
</reference>
<evidence type="ECO:0000256" key="2">
    <source>
        <dbReference type="SAM" id="MobiDB-lite"/>
    </source>
</evidence>
<organism evidence="3 4">
    <name type="scientific">Iphiclides podalirius</name>
    <name type="common">scarce swallowtail</name>
    <dbReference type="NCBI Taxonomy" id="110791"/>
    <lineage>
        <taxon>Eukaryota</taxon>
        <taxon>Metazoa</taxon>
        <taxon>Ecdysozoa</taxon>
        <taxon>Arthropoda</taxon>
        <taxon>Hexapoda</taxon>
        <taxon>Insecta</taxon>
        <taxon>Pterygota</taxon>
        <taxon>Neoptera</taxon>
        <taxon>Endopterygota</taxon>
        <taxon>Lepidoptera</taxon>
        <taxon>Glossata</taxon>
        <taxon>Ditrysia</taxon>
        <taxon>Papilionoidea</taxon>
        <taxon>Papilionidae</taxon>
        <taxon>Papilioninae</taxon>
        <taxon>Iphiclides</taxon>
    </lineage>
</organism>
<dbReference type="Proteomes" id="UP000837857">
    <property type="component" value="Chromosome 3"/>
</dbReference>
<sequence length="758" mass="88682">MVHAKHYLDIIDAVRVPYKCRIPQRLHSERQSGPPYRNKVNNTDVMFRTKSTSRAASDKETPSQTHEVPRSIRSCRERNSTSSKKPPATPKRVAIDNNQKNKTGRPVITVPVQQKTIKTLYPSKNCRMLPDQKTINQYEDLEMQRSDQSNDAFEYLDLTERDVIKPEKEQIGDISSEREMKINKFQRMKIELKSRQKVVAADQSIDINSTDDCGLNAAKMPTDQLFKLRAESKLQNTHGSTSSKNSGLAIDVKKFYKVPSKLVATCERALTKRQEIIDWLDSLKTKVSNISLTKKITEFNSENEMLRAILHDVKNEFRKELQEIEHYVRQRVNDTVAMHLQAENMTYKLSELNALNADLRKQLCSAENSRSHSNRNKILELEELKEKQKTLKDRLAKTEEQGKIATERASQLEAILEEVNSKLETKEAIIIKLQEQNQKLQRKYDEELKRLNESVDENTTNLEKIAYDRDQLQTEKDDLEKQLKQLSQYYNESLNNNHMEMKLNIAKLAETETKYNIEIEEKNKLKSHYCEQLLEAEMRNKELENKLQEIETQLSNKMVLEYEQKNIKDEIERVYLENKNYKNLLLQQTETLKEIEQSLEESREENKNLNQNLENQKNYILELQNQEELLKAQLQNSEAKIEPYEHKLLELKDNLKQMQQQQIDGLNKINSLQDTITKQEAGLVEANLQNNKLSESIEKKQIELMELLETNKLQELNLREKDKVIKSLSNVEEDQSNIIKQLRNDIEYRANADAEVYT</sequence>
<dbReference type="EMBL" id="OW152815">
    <property type="protein sequence ID" value="CAH2063438.1"/>
    <property type="molecule type" value="Genomic_DNA"/>
</dbReference>
<keyword evidence="4" id="KW-1185">Reference proteome</keyword>